<dbReference type="Proteomes" id="UP000053558">
    <property type="component" value="Unassembled WGS sequence"/>
</dbReference>
<keyword evidence="2" id="KW-1185">Reference proteome</keyword>
<gene>
    <name evidence="1" type="ORF">CONPUDRAFT_166257</name>
</gene>
<accession>A0A5M3MLD4</accession>
<sequence>MEESPVLKIEQGCCQQCGCDVGTQIPNQKPYWQVDLRYHYSYAFGDRTLSDERFPGVLKAYFKYLDAPPSVVGVRKPKNPLFY</sequence>
<evidence type="ECO:0000313" key="2">
    <source>
        <dbReference type="Proteomes" id="UP000053558"/>
    </source>
</evidence>
<dbReference type="EMBL" id="JH711580">
    <property type="protein sequence ID" value="EIW79485.1"/>
    <property type="molecule type" value="Genomic_DNA"/>
</dbReference>
<comment type="caution">
    <text evidence="1">The sequence shown here is derived from an EMBL/GenBank/DDBJ whole genome shotgun (WGS) entry which is preliminary data.</text>
</comment>
<dbReference type="KEGG" id="cput:CONPUDRAFT_166257"/>
<proteinExistence type="predicted"/>
<dbReference type="GeneID" id="19205505"/>
<protein>
    <submittedName>
        <fullName evidence="1">Uncharacterized protein</fullName>
    </submittedName>
</protein>
<dbReference type="RefSeq" id="XP_007769888.1">
    <property type="nucleotide sequence ID" value="XM_007771698.1"/>
</dbReference>
<name>A0A5M3MLD4_CONPW</name>
<organism evidence="1 2">
    <name type="scientific">Coniophora puteana (strain RWD-64-598)</name>
    <name type="common">Brown rot fungus</name>
    <dbReference type="NCBI Taxonomy" id="741705"/>
    <lineage>
        <taxon>Eukaryota</taxon>
        <taxon>Fungi</taxon>
        <taxon>Dikarya</taxon>
        <taxon>Basidiomycota</taxon>
        <taxon>Agaricomycotina</taxon>
        <taxon>Agaricomycetes</taxon>
        <taxon>Agaricomycetidae</taxon>
        <taxon>Boletales</taxon>
        <taxon>Coniophorineae</taxon>
        <taxon>Coniophoraceae</taxon>
        <taxon>Coniophora</taxon>
    </lineage>
</organism>
<dbReference type="AlphaFoldDB" id="A0A5M3MLD4"/>
<evidence type="ECO:0000313" key="1">
    <source>
        <dbReference type="EMBL" id="EIW79485.1"/>
    </source>
</evidence>
<reference evidence="2" key="1">
    <citation type="journal article" date="2012" name="Science">
        <title>The Paleozoic origin of enzymatic lignin decomposition reconstructed from 31 fungal genomes.</title>
        <authorList>
            <person name="Floudas D."/>
            <person name="Binder M."/>
            <person name="Riley R."/>
            <person name="Barry K."/>
            <person name="Blanchette R.A."/>
            <person name="Henrissat B."/>
            <person name="Martinez A.T."/>
            <person name="Otillar R."/>
            <person name="Spatafora J.W."/>
            <person name="Yadav J.S."/>
            <person name="Aerts A."/>
            <person name="Benoit I."/>
            <person name="Boyd A."/>
            <person name="Carlson A."/>
            <person name="Copeland A."/>
            <person name="Coutinho P.M."/>
            <person name="de Vries R.P."/>
            <person name="Ferreira P."/>
            <person name="Findley K."/>
            <person name="Foster B."/>
            <person name="Gaskell J."/>
            <person name="Glotzer D."/>
            <person name="Gorecki P."/>
            <person name="Heitman J."/>
            <person name="Hesse C."/>
            <person name="Hori C."/>
            <person name="Igarashi K."/>
            <person name="Jurgens J.A."/>
            <person name="Kallen N."/>
            <person name="Kersten P."/>
            <person name="Kohler A."/>
            <person name="Kuees U."/>
            <person name="Kumar T.K.A."/>
            <person name="Kuo A."/>
            <person name="LaButti K."/>
            <person name="Larrondo L.F."/>
            <person name="Lindquist E."/>
            <person name="Ling A."/>
            <person name="Lombard V."/>
            <person name="Lucas S."/>
            <person name="Lundell T."/>
            <person name="Martin R."/>
            <person name="McLaughlin D.J."/>
            <person name="Morgenstern I."/>
            <person name="Morin E."/>
            <person name="Murat C."/>
            <person name="Nagy L.G."/>
            <person name="Nolan M."/>
            <person name="Ohm R.A."/>
            <person name="Patyshakuliyeva A."/>
            <person name="Rokas A."/>
            <person name="Ruiz-Duenas F.J."/>
            <person name="Sabat G."/>
            <person name="Salamov A."/>
            <person name="Samejima M."/>
            <person name="Schmutz J."/>
            <person name="Slot J.C."/>
            <person name="St John F."/>
            <person name="Stenlid J."/>
            <person name="Sun H."/>
            <person name="Sun S."/>
            <person name="Syed K."/>
            <person name="Tsang A."/>
            <person name="Wiebenga A."/>
            <person name="Young D."/>
            <person name="Pisabarro A."/>
            <person name="Eastwood D.C."/>
            <person name="Martin F."/>
            <person name="Cullen D."/>
            <person name="Grigoriev I.V."/>
            <person name="Hibbett D.S."/>
        </authorList>
    </citation>
    <scope>NUCLEOTIDE SEQUENCE [LARGE SCALE GENOMIC DNA]</scope>
    <source>
        <strain evidence="2">RWD-64-598 SS2</strain>
    </source>
</reference>